<sequence length="72" mass="8111">MSDALPPVKLFLKEKAEKIDAIKKEVKALRGNLNTLRQDNADSAAKKEAHELIHAKRAEYKTVRKSHFTPTA</sequence>
<evidence type="ECO:0000313" key="2">
    <source>
        <dbReference type="EMBL" id="QHT80830.1"/>
    </source>
</evidence>
<organism evidence="2">
    <name type="scientific">viral metagenome</name>
    <dbReference type="NCBI Taxonomy" id="1070528"/>
    <lineage>
        <taxon>unclassified sequences</taxon>
        <taxon>metagenomes</taxon>
        <taxon>organismal metagenomes</taxon>
    </lineage>
</organism>
<accession>A0A6C0HKD0</accession>
<name>A0A6C0HKD0_9ZZZZ</name>
<keyword evidence="1" id="KW-0175">Coiled coil</keyword>
<protein>
    <submittedName>
        <fullName evidence="2">Uncharacterized protein</fullName>
    </submittedName>
</protein>
<dbReference type="AlphaFoldDB" id="A0A6C0HKD0"/>
<evidence type="ECO:0000256" key="1">
    <source>
        <dbReference type="SAM" id="Coils"/>
    </source>
</evidence>
<reference evidence="2" key="1">
    <citation type="journal article" date="2020" name="Nature">
        <title>Giant virus diversity and host interactions through global metagenomics.</title>
        <authorList>
            <person name="Schulz F."/>
            <person name="Roux S."/>
            <person name="Paez-Espino D."/>
            <person name="Jungbluth S."/>
            <person name="Walsh D.A."/>
            <person name="Denef V.J."/>
            <person name="McMahon K.D."/>
            <person name="Konstantinidis K.T."/>
            <person name="Eloe-Fadrosh E.A."/>
            <person name="Kyrpides N.C."/>
            <person name="Woyke T."/>
        </authorList>
    </citation>
    <scope>NUCLEOTIDE SEQUENCE</scope>
    <source>
        <strain evidence="2">GVMAG-M-3300023184-121</strain>
    </source>
</reference>
<feature type="coiled-coil region" evidence="1">
    <location>
        <begin position="12"/>
        <end position="39"/>
    </location>
</feature>
<proteinExistence type="predicted"/>
<dbReference type="EMBL" id="MN739974">
    <property type="protein sequence ID" value="QHT80830.1"/>
    <property type="molecule type" value="Genomic_DNA"/>
</dbReference>